<accession>A0ABY3LIW1</accession>
<comment type="caution">
    <text evidence="1">The sequence shown here is derived from an EMBL/GenBank/DDBJ whole genome shotgun (WGS) entry which is preliminary data.</text>
</comment>
<protein>
    <submittedName>
        <fullName evidence="1">Uncharacterized protein</fullName>
    </submittedName>
</protein>
<name>A0ABY3LIW1_9GAMM</name>
<evidence type="ECO:0000313" key="2">
    <source>
        <dbReference type="Proteomes" id="UP000426772"/>
    </source>
</evidence>
<organism evidence="1 2">
    <name type="scientific">Pantoea vagans</name>
    <dbReference type="NCBI Taxonomy" id="470934"/>
    <lineage>
        <taxon>Bacteria</taxon>
        <taxon>Pseudomonadati</taxon>
        <taxon>Pseudomonadota</taxon>
        <taxon>Gammaproteobacteria</taxon>
        <taxon>Enterobacterales</taxon>
        <taxon>Erwiniaceae</taxon>
        <taxon>Pantoea</taxon>
    </lineage>
</organism>
<dbReference type="EMBL" id="RCNL01000002">
    <property type="protein sequence ID" value="TXL80159.1"/>
    <property type="molecule type" value="Genomic_DNA"/>
</dbReference>
<proteinExistence type="predicted"/>
<keyword evidence="2" id="KW-1185">Reference proteome</keyword>
<dbReference type="RefSeq" id="WP_095707983.1">
    <property type="nucleotide sequence ID" value="NZ_JBHYLP010000021.1"/>
</dbReference>
<reference evidence="1 2" key="1">
    <citation type="submission" date="2018-10" db="EMBL/GenBank/DDBJ databases">
        <title>Draft genome sequence of Pantoea vagans isolated from corpses of the sugarcane aphid Melanaphis sacchari Zehntner.</title>
        <authorList>
            <person name="Toledo E."/>
            <person name="Pena G."/>
            <person name="Lozano L."/>
        </authorList>
    </citation>
    <scope>NUCLEOTIDE SEQUENCE [LARGE SCALE GENOMIC DNA]</scope>
    <source>
        <strain evidence="1 2">ET-90</strain>
    </source>
</reference>
<dbReference type="Proteomes" id="UP000426772">
    <property type="component" value="Unassembled WGS sequence"/>
</dbReference>
<gene>
    <name evidence="1" type="ORF">D9O29_07890</name>
</gene>
<sequence>MPPILQVIKEEGVRVVVYTGYGESAIIPVLFRELKEADIMLEGNTDEGYIWLGTGIGNIRRVKRVVEVLNDLSIQ</sequence>
<evidence type="ECO:0000313" key="1">
    <source>
        <dbReference type="EMBL" id="TXL80159.1"/>
    </source>
</evidence>